<evidence type="ECO:0000313" key="1">
    <source>
        <dbReference type="EMBL" id="JAH88241.1"/>
    </source>
</evidence>
<protein>
    <submittedName>
        <fullName evidence="1">Uncharacterized protein</fullName>
    </submittedName>
</protein>
<sequence>MVYPLAADEIVLDSEDEQLPFQSPSLHDYITTKLHRYSVSVWSLA</sequence>
<dbReference type="AlphaFoldDB" id="A0A0E9WD72"/>
<dbReference type="EMBL" id="GBXM01020336">
    <property type="protein sequence ID" value="JAH88241.1"/>
    <property type="molecule type" value="Transcribed_RNA"/>
</dbReference>
<reference evidence="1" key="1">
    <citation type="submission" date="2014-11" db="EMBL/GenBank/DDBJ databases">
        <authorList>
            <person name="Amaro Gonzalez C."/>
        </authorList>
    </citation>
    <scope>NUCLEOTIDE SEQUENCE</scope>
</reference>
<name>A0A0E9WD72_ANGAN</name>
<proteinExistence type="predicted"/>
<accession>A0A0E9WD72</accession>
<reference evidence="1" key="2">
    <citation type="journal article" date="2015" name="Fish Shellfish Immunol.">
        <title>Early steps in the European eel (Anguilla anguilla)-Vibrio vulnificus interaction in the gills: Role of the RtxA13 toxin.</title>
        <authorList>
            <person name="Callol A."/>
            <person name="Pajuelo D."/>
            <person name="Ebbesson L."/>
            <person name="Teles M."/>
            <person name="MacKenzie S."/>
            <person name="Amaro C."/>
        </authorList>
    </citation>
    <scope>NUCLEOTIDE SEQUENCE</scope>
</reference>
<organism evidence="1">
    <name type="scientific">Anguilla anguilla</name>
    <name type="common">European freshwater eel</name>
    <name type="synonym">Muraena anguilla</name>
    <dbReference type="NCBI Taxonomy" id="7936"/>
    <lineage>
        <taxon>Eukaryota</taxon>
        <taxon>Metazoa</taxon>
        <taxon>Chordata</taxon>
        <taxon>Craniata</taxon>
        <taxon>Vertebrata</taxon>
        <taxon>Euteleostomi</taxon>
        <taxon>Actinopterygii</taxon>
        <taxon>Neopterygii</taxon>
        <taxon>Teleostei</taxon>
        <taxon>Anguilliformes</taxon>
        <taxon>Anguillidae</taxon>
        <taxon>Anguilla</taxon>
    </lineage>
</organism>